<evidence type="ECO:0000256" key="5">
    <source>
        <dbReference type="ARBA" id="ARBA00023242"/>
    </source>
</evidence>
<evidence type="ECO:0000256" key="2">
    <source>
        <dbReference type="ARBA" id="ARBA00023015"/>
    </source>
</evidence>
<sequence>MNKPSAVCKECIAHHYWHHMDDQKRFFKVMMGDFKNGVTIPRKFVVNIREHLSEELKLEAPDGKTYAVQVATEQNELVLRTGWPDFATAYELKFGDLLVFRNCKNSHFKVRLFDPSGCEKELSCVLMDGAPCVQERKVSHGDHTQSPTGKRMEIGSPSGSRKTSKMNPIDSPSQRRGHVPSARTKSPRHGVAKPPYILPRYTTLNDQQKNEVDKKVGAIESKIPIYVATMRNSNTARAFLEFAIDYATKYLPRENQTMRLRRPGPSKDDTWEALFRVKNRRYTLGRGWRHFVDDNKLKPGDICLFSLMKNTKNLTMDVHIIRKRSM</sequence>
<keyword evidence="3" id="KW-0238">DNA-binding</keyword>
<evidence type="ECO:0000259" key="7">
    <source>
        <dbReference type="PROSITE" id="PS50863"/>
    </source>
</evidence>
<dbReference type="PROSITE" id="PS50863">
    <property type="entry name" value="B3"/>
    <property type="match status" value="2"/>
</dbReference>
<feature type="region of interest" description="Disordered" evidence="6">
    <location>
        <begin position="136"/>
        <end position="196"/>
    </location>
</feature>
<dbReference type="KEGG" id="sita:101777418"/>
<keyword evidence="4" id="KW-0804">Transcription</keyword>
<dbReference type="SUPFAM" id="SSF101936">
    <property type="entry name" value="DNA-binding pseudobarrel domain"/>
    <property type="match status" value="2"/>
</dbReference>
<dbReference type="GO" id="GO:0005634">
    <property type="term" value="C:nucleus"/>
    <property type="evidence" value="ECO:0007669"/>
    <property type="project" value="UniProtKB-SubCell"/>
</dbReference>
<reference evidence="8" key="2">
    <citation type="submission" date="2015-07" db="EMBL/GenBank/DDBJ databases">
        <authorList>
            <person name="Noorani M."/>
        </authorList>
    </citation>
    <scope>NUCLEOTIDE SEQUENCE</scope>
    <source>
        <strain evidence="8">Yugu1</strain>
    </source>
</reference>
<proteinExistence type="predicted"/>
<evidence type="ECO:0000256" key="3">
    <source>
        <dbReference type="ARBA" id="ARBA00023125"/>
    </source>
</evidence>
<dbReference type="Pfam" id="PF02362">
    <property type="entry name" value="B3"/>
    <property type="match status" value="2"/>
</dbReference>
<dbReference type="PANTHER" id="PTHR31391:SF140">
    <property type="entry name" value="B3 DOMAIN-CONTAINING PROTEIN OS12G0591400"/>
    <property type="match status" value="1"/>
</dbReference>
<dbReference type="SMART" id="SM01019">
    <property type="entry name" value="B3"/>
    <property type="match status" value="2"/>
</dbReference>
<evidence type="ECO:0000256" key="1">
    <source>
        <dbReference type="ARBA" id="ARBA00004123"/>
    </source>
</evidence>
<organism evidence="8">
    <name type="scientific">Setaria italica</name>
    <name type="common">Foxtail millet</name>
    <name type="synonym">Panicum italicum</name>
    <dbReference type="NCBI Taxonomy" id="4555"/>
    <lineage>
        <taxon>Eukaryota</taxon>
        <taxon>Viridiplantae</taxon>
        <taxon>Streptophyta</taxon>
        <taxon>Embryophyta</taxon>
        <taxon>Tracheophyta</taxon>
        <taxon>Spermatophyta</taxon>
        <taxon>Magnoliopsida</taxon>
        <taxon>Liliopsida</taxon>
        <taxon>Poales</taxon>
        <taxon>Poaceae</taxon>
        <taxon>PACMAD clade</taxon>
        <taxon>Panicoideae</taxon>
        <taxon>Panicodae</taxon>
        <taxon>Paniceae</taxon>
        <taxon>Cenchrinae</taxon>
        <taxon>Setaria</taxon>
    </lineage>
</organism>
<feature type="domain" description="TF-B3" evidence="7">
    <location>
        <begin position="23"/>
        <end position="116"/>
    </location>
</feature>
<evidence type="ECO:0000313" key="8">
    <source>
        <dbReference type="EMBL" id="RCV19285.1"/>
    </source>
</evidence>
<dbReference type="PANTHER" id="PTHR31391">
    <property type="entry name" value="B3 DOMAIN-CONTAINING PROTEIN OS11G0197600-RELATED"/>
    <property type="match status" value="1"/>
</dbReference>
<keyword evidence="5" id="KW-0539">Nucleus</keyword>
<dbReference type="Gene3D" id="2.40.330.10">
    <property type="entry name" value="DNA-binding pseudobarrel domain"/>
    <property type="match status" value="2"/>
</dbReference>
<dbReference type="EMBL" id="CM003530">
    <property type="protein sequence ID" value="RCV19285.1"/>
    <property type="molecule type" value="Genomic_DNA"/>
</dbReference>
<dbReference type="OrthoDB" id="590488at2759"/>
<reference evidence="8" key="1">
    <citation type="journal article" date="2012" name="Nat. Biotechnol.">
        <title>Reference genome sequence of the model plant Setaria.</title>
        <authorList>
            <person name="Bennetzen J.L."/>
            <person name="Schmutz J."/>
            <person name="Wang H."/>
            <person name="Percifield R."/>
            <person name="Hawkins J."/>
            <person name="Pontaroli A.C."/>
            <person name="Estep M."/>
            <person name="Feng L."/>
            <person name="Vaughn J.N."/>
            <person name="Grimwood J."/>
            <person name="Jenkins J."/>
            <person name="Barry K."/>
            <person name="Lindquist E."/>
            <person name="Hellsten U."/>
            <person name="Deshpande S."/>
            <person name="Wang X."/>
            <person name="Wu X."/>
            <person name="Mitros T."/>
            <person name="Triplett J."/>
            <person name="Yang X."/>
            <person name="Ye C.Y."/>
            <person name="Mauro-Herrera M."/>
            <person name="Wang L."/>
            <person name="Li P."/>
            <person name="Sharma M."/>
            <person name="Sharma R."/>
            <person name="Ronald P.C."/>
            <person name="Panaud O."/>
            <person name="Kellogg E.A."/>
            <person name="Brutnell T.P."/>
            <person name="Doust A.N."/>
            <person name="Tuskan G.A."/>
            <person name="Rokhsar D."/>
            <person name="Devos K.M."/>
        </authorList>
    </citation>
    <scope>NUCLEOTIDE SEQUENCE [LARGE SCALE GENOMIC DNA]</scope>
    <source>
        <strain evidence="8">Yugu1</strain>
    </source>
</reference>
<evidence type="ECO:0000256" key="6">
    <source>
        <dbReference type="SAM" id="MobiDB-lite"/>
    </source>
</evidence>
<feature type="domain" description="TF-B3" evidence="7">
    <location>
        <begin position="225"/>
        <end position="324"/>
    </location>
</feature>
<dbReference type="InterPro" id="IPR015300">
    <property type="entry name" value="DNA-bd_pseudobarrel_sf"/>
</dbReference>
<evidence type="ECO:0000256" key="4">
    <source>
        <dbReference type="ARBA" id="ARBA00023163"/>
    </source>
</evidence>
<gene>
    <name evidence="8" type="ORF">SETIT_3G372200v2</name>
</gene>
<dbReference type="InterPro" id="IPR044837">
    <property type="entry name" value="REM16-like"/>
</dbReference>
<name>A0A368QMS7_SETIT</name>
<comment type="subcellular location">
    <subcellularLocation>
        <location evidence="1">Nucleus</location>
    </subcellularLocation>
</comment>
<dbReference type="AlphaFoldDB" id="A0A368QMS7"/>
<dbReference type="STRING" id="4555.A0A368QMS7"/>
<dbReference type="GO" id="GO:0003677">
    <property type="term" value="F:DNA binding"/>
    <property type="evidence" value="ECO:0007669"/>
    <property type="project" value="UniProtKB-KW"/>
</dbReference>
<protein>
    <recommendedName>
        <fullName evidence="7">TF-B3 domain-containing protein</fullName>
    </recommendedName>
</protein>
<dbReference type="InterPro" id="IPR003340">
    <property type="entry name" value="B3_DNA-bd"/>
</dbReference>
<dbReference type="CDD" id="cd10017">
    <property type="entry name" value="B3_DNA"/>
    <property type="match status" value="2"/>
</dbReference>
<accession>A0A368QMS7</accession>
<keyword evidence="2" id="KW-0805">Transcription regulation</keyword>